<evidence type="ECO:0000256" key="2">
    <source>
        <dbReference type="ARBA" id="ARBA00023002"/>
    </source>
</evidence>
<dbReference type="Proteomes" id="UP001597241">
    <property type="component" value="Unassembled WGS sequence"/>
</dbReference>
<name>A0ABW3WN03_9FLAO</name>
<dbReference type="PROSITE" id="PS00061">
    <property type="entry name" value="ADH_SHORT"/>
    <property type="match status" value="1"/>
</dbReference>
<dbReference type="PANTHER" id="PTHR24320:SF148">
    <property type="entry name" value="NAD(P)-BINDING ROSSMANN-FOLD SUPERFAMILY PROTEIN"/>
    <property type="match status" value="1"/>
</dbReference>
<gene>
    <name evidence="3" type="ORF">ACFQ5N_02000</name>
</gene>
<protein>
    <submittedName>
        <fullName evidence="3">SDR family NAD(P)-dependent oxidoreductase</fullName>
    </submittedName>
</protein>
<evidence type="ECO:0000313" key="3">
    <source>
        <dbReference type="EMBL" id="MFD1292596.1"/>
    </source>
</evidence>
<dbReference type="InterPro" id="IPR020904">
    <property type="entry name" value="Sc_DH/Rdtase_CS"/>
</dbReference>
<dbReference type="EMBL" id="JBHTMV010000002">
    <property type="protein sequence ID" value="MFD1292596.1"/>
    <property type="molecule type" value="Genomic_DNA"/>
</dbReference>
<comment type="caution">
    <text evidence="3">The sequence shown here is derived from an EMBL/GenBank/DDBJ whole genome shotgun (WGS) entry which is preliminary data.</text>
</comment>
<dbReference type="PRINTS" id="PR00081">
    <property type="entry name" value="GDHRDH"/>
</dbReference>
<evidence type="ECO:0000313" key="4">
    <source>
        <dbReference type="Proteomes" id="UP001597241"/>
    </source>
</evidence>
<reference evidence="4" key="1">
    <citation type="journal article" date="2019" name="Int. J. Syst. Evol. Microbiol.">
        <title>The Global Catalogue of Microorganisms (GCM) 10K type strain sequencing project: providing services to taxonomists for standard genome sequencing and annotation.</title>
        <authorList>
            <consortium name="The Broad Institute Genomics Platform"/>
            <consortium name="The Broad Institute Genome Sequencing Center for Infectious Disease"/>
            <person name="Wu L."/>
            <person name="Ma J."/>
        </authorList>
    </citation>
    <scope>NUCLEOTIDE SEQUENCE [LARGE SCALE GENOMIC DNA]</scope>
    <source>
        <strain evidence="4">CCUG 62221</strain>
    </source>
</reference>
<keyword evidence="2" id="KW-0560">Oxidoreductase</keyword>
<dbReference type="Pfam" id="PF00106">
    <property type="entry name" value="adh_short"/>
    <property type="match status" value="1"/>
</dbReference>
<evidence type="ECO:0000256" key="1">
    <source>
        <dbReference type="ARBA" id="ARBA00006484"/>
    </source>
</evidence>
<organism evidence="3 4">
    <name type="scientific">Lutibacter holmesii</name>
    <dbReference type="NCBI Taxonomy" id="1137985"/>
    <lineage>
        <taxon>Bacteria</taxon>
        <taxon>Pseudomonadati</taxon>
        <taxon>Bacteroidota</taxon>
        <taxon>Flavobacteriia</taxon>
        <taxon>Flavobacteriales</taxon>
        <taxon>Flavobacteriaceae</taxon>
        <taxon>Lutibacter</taxon>
    </lineage>
</organism>
<dbReference type="PANTHER" id="PTHR24320">
    <property type="entry name" value="RETINOL DEHYDROGENASE"/>
    <property type="match status" value="1"/>
</dbReference>
<keyword evidence="4" id="KW-1185">Reference proteome</keyword>
<dbReference type="SUPFAM" id="SSF51735">
    <property type="entry name" value="NAD(P)-binding Rossmann-fold domains"/>
    <property type="match status" value="1"/>
</dbReference>
<dbReference type="Gene3D" id="3.40.50.720">
    <property type="entry name" value="NAD(P)-binding Rossmann-like Domain"/>
    <property type="match status" value="1"/>
</dbReference>
<comment type="similarity">
    <text evidence="1">Belongs to the short-chain dehydrogenases/reductases (SDR) family.</text>
</comment>
<dbReference type="RefSeq" id="WP_386807287.1">
    <property type="nucleotide sequence ID" value="NZ_JBHTMV010000002.1"/>
</dbReference>
<dbReference type="InterPro" id="IPR002347">
    <property type="entry name" value="SDR_fam"/>
</dbReference>
<sequence length="268" mass="29660">MKTILITGSTDGVGKLTAIKLAESGHQILLHGRNFEKLQNTISEIKEKTNNDKVYGFVSDLSDFNSIKQMIVDISNKFSSIDVLINNAGVFKSPVTQNSDNLDMRFTVNYFAPYILTNGLLKILKNSNSSRILNLSTAAQSTVSIEALKGNEIISSNIAYAQSKLALTMWSFVFAKVNPSITTIAVNPGSLLNTNMVKEAYGQYWSSADKGVAILYELALSGMYKESTGKYFDNDNGIFSKAHNDAYNEEKINQLITETDKILNEYLF</sequence>
<dbReference type="InterPro" id="IPR036291">
    <property type="entry name" value="NAD(P)-bd_dom_sf"/>
</dbReference>
<proteinExistence type="inferred from homology"/>
<accession>A0ABW3WN03</accession>